<dbReference type="InterPro" id="IPR001173">
    <property type="entry name" value="Glyco_trans_2-like"/>
</dbReference>
<keyword evidence="3" id="KW-0328">Glycosyltransferase</keyword>
<dbReference type="PANTHER" id="PTHR43646:SF2">
    <property type="entry name" value="GLYCOSYLTRANSFERASE 2-LIKE DOMAIN-CONTAINING PROTEIN"/>
    <property type="match status" value="1"/>
</dbReference>
<dbReference type="SUPFAM" id="SSF53448">
    <property type="entry name" value="Nucleotide-diphospho-sugar transferases"/>
    <property type="match status" value="1"/>
</dbReference>
<keyword evidence="5" id="KW-0472">Membrane</keyword>
<reference evidence="7 8" key="1">
    <citation type="journal article" date="2016" name="Nat. Commun.">
        <title>Thousands of microbial genomes shed light on interconnected biogeochemical processes in an aquifer system.</title>
        <authorList>
            <person name="Anantharaman K."/>
            <person name="Brown C.T."/>
            <person name="Hug L.A."/>
            <person name="Sharon I."/>
            <person name="Castelle C.J."/>
            <person name="Probst A.J."/>
            <person name="Thomas B.C."/>
            <person name="Singh A."/>
            <person name="Wilkins M.J."/>
            <person name="Karaoz U."/>
            <person name="Brodie E.L."/>
            <person name="Williams K.H."/>
            <person name="Hubbard S.S."/>
            <person name="Banfield J.F."/>
        </authorList>
    </citation>
    <scope>NUCLEOTIDE SEQUENCE [LARGE SCALE GENOMIC DNA]</scope>
</reference>
<organism evidence="7 8">
    <name type="scientific">Candidatus Gottesmanbacteria bacterium RIFCSPLOWO2_01_FULL_46_9</name>
    <dbReference type="NCBI Taxonomy" id="1798394"/>
    <lineage>
        <taxon>Bacteria</taxon>
        <taxon>Candidatus Gottesmaniibacteriota</taxon>
    </lineage>
</organism>
<protein>
    <recommendedName>
        <fullName evidence="6">Glycosyltransferase 2-like domain-containing protein</fullName>
    </recommendedName>
</protein>
<dbReference type="Proteomes" id="UP000176450">
    <property type="component" value="Unassembled WGS sequence"/>
</dbReference>
<keyword evidence="4" id="KW-0808">Transferase</keyword>
<accession>A0A1F6AY95</accession>
<keyword evidence="2" id="KW-1003">Cell membrane</keyword>
<comment type="subcellular location">
    <subcellularLocation>
        <location evidence="1">Cell membrane</location>
    </subcellularLocation>
</comment>
<dbReference type="GO" id="GO:0016757">
    <property type="term" value="F:glycosyltransferase activity"/>
    <property type="evidence" value="ECO:0007669"/>
    <property type="project" value="UniProtKB-KW"/>
</dbReference>
<sequence>MISIIIPTLNEEKFLPHLLTSLTQQSECDFEVIVVDGNSKDKTVDVAQSFQKKLPKLTVLKSPPGVSRQRNLGASKATGEWLVFIDADSVLLPYFFDRLTNFIQERKPKHFTTWFKPDSEVSGDALFVLIGNLFIEGSVVFHRPIAPGPLVAVTHEVFDKVHGFDETLAFGEDYDFTRKIDAMHIPLQILRETLYVYSLRRVRSEGKIGFIQLYARASVLVFLTKRNLRNVPGYITGGHLYNLKKKPIKRSVIRQYEMRLRSLIKEFFE</sequence>
<evidence type="ECO:0000259" key="6">
    <source>
        <dbReference type="Pfam" id="PF00535"/>
    </source>
</evidence>
<comment type="caution">
    <text evidence="7">The sequence shown here is derived from an EMBL/GenBank/DDBJ whole genome shotgun (WGS) entry which is preliminary data.</text>
</comment>
<proteinExistence type="predicted"/>
<evidence type="ECO:0000256" key="1">
    <source>
        <dbReference type="ARBA" id="ARBA00004236"/>
    </source>
</evidence>
<dbReference type="PANTHER" id="PTHR43646">
    <property type="entry name" value="GLYCOSYLTRANSFERASE"/>
    <property type="match status" value="1"/>
</dbReference>
<feature type="domain" description="Glycosyltransferase 2-like" evidence="6">
    <location>
        <begin position="3"/>
        <end position="107"/>
    </location>
</feature>
<gene>
    <name evidence="7" type="ORF">A3A63_03370</name>
</gene>
<evidence type="ECO:0000256" key="4">
    <source>
        <dbReference type="ARBA" id="ARBA00022679"/>
    </source>
</evidence>
<evidence type="ECO:0000313" key="8">
    <source>
        <dbReference type="Proteomes" id="UP000176450"/>
    </source>
</evidence>
<evidence type="ECO:0000256" key="5">
    <source>
        <dbReference type="ARBA" id="ARBA00023136"/>
    </source>
</evidence>
<dbReference type="AlphaFoldDB" id="A0A1F6AY95"/>
<dbReference type="Gene3D" id="3.90.550.10">
    <property type="entry name" value="Spore Coat Polysaccharide Biosynthesis Protein SpsA, Chain A"/>
    <property type="match status" value="1"/>
</dbReference>
<dbReference type="InterPro" id="IPR029044">
    <property type="entry name" value="Nucleotide-diphossugar_trans"/>
</dbReference>
<evidence type="ECO:0000256" key="2">
    <source>
        <dbReference type="ARBA" id="ARBA00022475"/>
    </source>
</evidence>
<evidence type="ECO:0000313" key="7">
    <source>
        <dbReference type="EMBL" id="OGG29674.1"/>
    </source>
</evidence>
<evidence type="ECO:0000256" key="3">
    <source>
        <dbReference type="ARBA" id="ARBA00022676"/>
    </source>
</evidence>
<name>A0A1F6AY95_9BACT</name>
<dbReference type="GO" id="GO:0005886">
    <property type="term" value="C:plasma membrane"/>
    <property type="evidence" value="ECO:0007669"/>
    <property type="project" value="UniProtKB-SubCell"/>
</dbReference>
<dbReference type="EMBL" id="MFJX01000060">
    <property type="protein sequence ID" value="OGG29674.1"/>
    <property type="molecule type" value="Genomic_DNA"/>
</dbReference>
<dbReference type="Pfam" id="PF00535">
    <property type="entry name" value="Glycos_transf_2"/>
    <property type="match status" value="1"/>
</dbReference>